<dbReference type="PANTHER" id="PTHR45633">
    <property type="entry name" value="60 KDA HEAT SHOCK PROTEIN, MITOCHONDRIAL"/>
    <property type="match status" value="1"/>
</dbReference>
<dbReference type="InterPro" id="IPR012334">
    <property type="entry name" value="Pectin_lyas_fold"/>
</dbReference>
<name>A0A2U1Q554_ARTAN</name>
<dbReference type="Proteomes" id="UP000245207">
    <property type="component" value="Unassembled WGS sequence"/>
</dbReference>
<evidence type="ECO:0000256" key="2">
    <source>
        <dbReference type="ARBA" id="ARBA00022729"/>
    </source>
</evidence>
<dbReference type="Gene3D" id="1.10.560.10">
    <property type="entry name" value="GroEL-like equatorial domain"/>
    <property type="match status" value="1"/>
</dbReference>
<evidence type="ECO:0000256" key="1">
    <source>
        <dbReference type="ARBA" id="ARBA00006607"/>
    </source>
</evidence>
<reference evidence="4 5" key="1">
    <citation type="journal article" date="2018" name="Mol. Plant">
        <title>The genome of Artemisia annua provides insight into the evolution of Asteraceae family and artemisinin biosynthesis.</title>
        <authorList>
            <person name="Shen Q."/>
            <person name="Zhang L."/>
            <person name="Liao Z."/>
            <person name="Wang S."/>
            <person name="Yan T."/>
            <person name="Shi P."/>
            <person name="Liu M."/>
            <person name="Fu X."/>
            <person name="Pan Q."/>
            <person name="Wang Y."/>
            <person name="Lv Z."/>
            <person name="Lu X."/>
            <person name="Zhang F."/>
            <person name="Jiang W."/>
            <person name="Ma Y."/>
            <person name="Chen M."/>
            <person name="Hao X."/>
            <person name="Li L."/>
            <person name="Tang Y."/>
            <person name="Lv G."/>
            <person name="Zhou Y."/>
            <person name="Sun X."/>
            <person name="Brodelius P.E."/>
            <person name="Rose J.K.C."/>
            <person name="Tang K."/>
        </authorList>
    </citation>
    <scope>NUCLEOTIDE SEQUENCE [LARGE SCALE GENOMIC DNA]</scope>
    <source>
        <strain evidence="5">cv. Huhao1</strain>
        <tissue evidence="4">Leaf</tissue>
    </source>
</reference>
<dbReference type="OrthoDB" id="1637350at2759"/>
<comment type="similarity">
    <text evidence="1">Belongs to the chaperonin (HSP60) family.</text>
</comment>
<gene>
    <name evidence="4" type="ORF">CTI12_AA074390</name>
</gene>
<dbReference type="InterPro" id="IPR027410">
    <property type="entry name" value="TCP-1-like_intermed_sf"/>
</dbReference>
<organism evidence="4 5">
    <name type="scientific">Artemisia annua</name>
    <name type="common">Sweet wormwood</name>
    <dbReference type="NCBI Taxonomy" id="35608"/>
    <lineage>
        <taxon>Eukaryota</taxon>
        <taxon>Viridiplantae</taxon>
        <taxon>Streptophyta</taxon>
        <taxon>Embryophyta</taxon>
        <taxon>Tracheophyta</taxon>
        <taxon>Spermatophyta</taxon>
        <taxon>Magnoliopsida</taxon>
        <taxon>eudicotyledons</taxon>
        <taxon>Gunneridae</taxon>
        <taxon>Pentapetalae</taxon>
        <taxon>asterids</taxon>
        <taxon>campanulids</taxon>
        <taxon>Asterales</taxon>
        <taxon>Asteraceae</taxon>
        <taxon>Asteroideae</taxon>
        <taxon>Anthemideae</taxon>
        <taxon>Artemisiinae</taxon>
        <taxon>Artemisia</taxon>
    </lineage>
</organism>
<keyword evidence="2" id="KW-0732">Signal</keyword>
<proteinExistence type="inferred from homology"/>
<dbReference type="InterPro" id="IPR001844">
    <property type="entry name" value="Cpn60/GroEL"/>
</dbReference>
<dbReference type="Gene3D" id="3.30.260.10">
    <property type="entry name" value="TCP-1-like chaperonin intermediate domain"/>
    <property type="match status" value="1"/>
</dbReference>
<dbReference type="STRING" id="35608.A0A2U1Q554"/>
<evidence type="ECO:0000313" key="5">
    <source>
        <dbReference type="Proteomes" id="UP000245207"/>
    </source>
</evidence>
<dbReference type="PRINTS" id="PR00807">
    <property type="entry name" value="AMBALLERGEN"/>
</dbReference>
<accession>A0A2U1Q554</accession>
<evidence type="ECO:0000256" key="3">
    <source>
        <dbReference type="ARBA" id="ARBA00023186"/>
    </source>
</evidence>
<dbReference type="SUPFAM" id="SSF51126">
    <property type="entry name" value="Pectin lyase-like"/>
    <property type="match status" value="1"/>
</dbReference>
<dbReference type="EMBL" id="PKPP01000407">
    <property type="protein sequence ID" value="PWA93150.1"/>
    <property type="molecule type" value="Genomic_DNA"/>
</dbReference>
<dbReference type="CDD" id="cd00105">
    <property type="entry name" value="KH-I"/>
    <property type="match status" value="1"/>
</dbReference>
<dbReference type="GO" id="GO:0140662">
    <property type="term" value="F:ATP-dependent protein folding chaperone"/>
    <property type="evidence" value="ECO:0007669"/>
    <property type="project" value="InterPro"/>
</dbReference>
<dbReference type="GO" id="GO:0042026">
    <property type="term" value="P:protein refolding"/>
    <property type="evidence" value="ECO:0007669"/>
    <property type="project" value="InterPro"/>
</dbReference>
<evidence type="ECO:0000313" key="4">
    <source>
        <dbReference type="EMBL" id="PWA93150.1"/>
    </source>
</evidence>
<keyword evidence="3" id="KW-0143">Chaperone</keyword>
<sequence length="700" mass="78889">MSVSVSDPDFDRSSIFGQLLLKDALGVRADGEWTRSDANDNCYVSCFNHEWYKPLDIGCDSLIPFGDPSCRRSVPIASSIEVDLRLHAMSEDKSLCYLIYHDKLVEPLSEFWGDGKKTMCGTLKFYSDIGRVHVNFILLKEVVDTSLSLTLSSSDRVEICGSIFAYYGDVVEDDILGHYKTTIFTTKKFVLDGEQVMSTLHRSSLAVLANGHLKIEALLMDVQSVKVPNILGNQDGSIMSIYSASGATIGILTDTPARLHRHAYLELLGTVDQVKIAELLITEAITEKYDASSIPTAMMPLDICQKAMNRPFLKVVVFPLEIDGTNHARIEAESGAWLELDASVPPMDDQTWERTVNIYGTEQQVKNAMDMIDAVPVGPGLPETIFTLKEIDEFFENYYEEVAAEWEEEMKYGLENIREMDFGTSGYGEITVLKYSADAKNEEVEGKKSVEEGEQEERAESGSGLFIFKFVMIDYLIKLVYGLQNCKRFLLVHICVVGMVLDVELNLRKSYTIKQTVGAQTETKLKEKKLRVEDALNAIKASIEKGIVVGGGCPLLRLAVNGDINKKPLNNDEQKLVQGKMFFQVYINENGYKFTPQRFVLFNLYYLINVNNLQAFAKRMLRCRHGYFHVMNNDITEWKMYVIRGSTDSAINSQGNRYTAPANADSIEVIMSQPFDYQKLKLELETTDVEDMLILLRTYS</sequence>
<dbReference type="InterPro" id="IPR011050">
    <property type="entry name" value="Pectin_lyase_fold/virulence"/>
</dbReference>
<comment type="caution">
    <text evidence="4">The sequence shown here is derived from an EMBL/GenBank/DDBJ whole genome shotgun (WGS) entry which is preliminary data.</text>
</comment>
<dbReference type="InterPro" id="IPR027413">
    <property type="entry name" value="GROEL-like_equatorial_sf"/>
</dbReference>
<dbReference type="InterPro" id="IPR018082">
    <property type="entry name" value="AmbAllergen"/>
</dbReference>
<dbReference type="Gene3D" id="2.160.20.10">
    <property type="entry name" value="Single-stranded right-handed beta-helix, Pectin lyase-like"/>
    <property type="match status" value="1"/>
</dbReference>
<keyword evidence="5" id="KW-1185">Reference proteome</keyword>
<protein>
    <submittedName>
        <fullName evidence="4">Uncharacterized protein</fullName>
    </submittedName>
</protein>
<dbReference type="AlphaFoldDB" id="A0A2U1Q554"/>